<proteinExistence type="predicted"/>
<evidence type="ECO:0000313" key="8">
    <source>
        <dbReference type="EMBL" id="KDN70245.1"/>
    </source>
</evidence>
<keyword evidence="9" id="KW-1185">Reference proteome</keyword>
<keyword evidence="2 6" id="KW-0812">Transmembrane</keyword>
<dbReference type="GO" id="GO:0004930">
    <property type="term" value="F:G protein-coupled receptor activity"/>
    <property type="evidence" value="ECO:0007669"/>
    <property type="project" value="TreeGrafter"/>
</dbReference>
<dbReference type="Gene3D" id="1.20.1070.10">
    <property type="entry name" value="Rhodopsin 7-helix transmembrane proteins"/>
    <property type="match status" value="1"/>
</dbReference>
<reference evidence="9" key="1">
    <citation type="journal article" date="2014" name="Genome Announc.">
        <title>Draft genome sequence of Colletotrichum sublineola, a destructive pathogen of cultivated sorghum.</title>
        <authorList>
            <person name="Baroncelli R."/>
            <person name="Sanz-Martin J.M."/>
            <person name="Rech G.E."/>
            <person name="Sukno S.A."/>
            <person name="Thon M.R."/>
        </authorList>
    </citation>
    <scope>NUCLEOTIDE SEQUENCE [LARGE SCALE GENOMIC DNA]</scope>
    <source>
        <strain evidence="9">TX430BB</strain>
    </source>
</reference>
<feature type="transmembrane region" description="Helical" evidence="6">
    <location>
        <begin position="373"/>
        <end position="392"/>
    </location>
</feature>
<accession>A0A066XWD5</accession>
<dbReference type="PANTHER" id="PTHR23112:SF22">
    <property type="entry name" value="G-PROTEIN COUPLED RECEPTOR"/>
    <property type="match status" value="1"/>
</dbReference>
<dbReference type="HOGENOM" id="CLU_024810_3_1_1"/>
<feature type="transmembrane region" description="Helical" evidence="6">
    <location>
        <begin position="87"/>
        <end position="114"/>
    </location>
</feature>
<keyword evidence="8" id="KW-0675">Receptor</keyword>
<dbReference type="OMA" id="RMEIPYL"/>
<evidence type="ECO:0000313" key="9">
    <source>
        <dbReference type="Proteomes" id="UP000027238"/>
    </source>
</evidence>
<evidence type="ECO:0000256" key="4">
    <source>
        <dbReference type="ARBA" id="ARBA00023136"/>
    </source>
</evidence>
<sequence>MNTSEEKTNLDKGDFDFLTIIERTCSVFSLLGCVFIIITFCSSRAFHKPINRLVFFASFGNMMSNVGTLIARSYIGSPNSPGCQLQAFLVQMFMPADAFWTLTMAINVYLTFYYKFDAQRLRRMEMTYLVCCYGIPFIPALVYIFIKSDGGQSVYGNATLWCWITPEWEIWRIVTFYGPVWYAFSLYNNDIAYLPRIAILITFFIYLRAGGEIYQKRKQLHNFSSSDPAQGNSFHDVLTSMKTTEVYITSEVAVDQPQGSIGLSPMGRRRSEAGTDLRVPSAVYSVSISANHNRNESHFDAVLPVENCAVEAAVQRPTISARRRNYELNNAAWSYTKCSILFFTVILITWVPSSANRVYSVIHTKESSTPLEYMSAFVLPLQGFWNALIYVVTSRKACKTLWTDIKYVSRRPDATEIMVTSHHSNSFKISSQNRRTKNCESESITELTNSRPDYNEQSLRA</sequence>
<evidence type="ECO:0000256" key="5">
    <source>
        <dbReference type="SAM" id="MobiDB-lite"/>
    </source>
</evidence>
<evidence type="ECO:0000256" key="6">
    <source>
        <dbReference type="SAM" id="Phobius"/>
    </source>
</evidence>
<feature type="compositionally biased region" description="Polar residues" evidence="5">
    <location>
        <begin position="441"/>
        <end position="461"/>
    </location>
</feature>
<dbReference type="STRING" id="1173701.A0A066XWD5"/>
<dbReference type="GO" id="GO:0007166">
    <property type="term" value="P:cell surface receptor signaling pathway"/>
    <property type="evidence" value="ECO:0007669"/>
    <property type="project" value="InterPro"/>
</dbReference>
<dbReference type="GO" id="GO:0005886">
    <property type="term" value="C:plasma membrane"/>
    <property type="evidence" value="ECO:0007669"/>
    <property type="project" value="TreeGrafter"/>
</dbReference>
<dbReference type="PROSITE" id="PS50261">
    <property type="entry name" value="G_PROTEIN_RECEP_F2_4"/>
    <property type="match status" value="1"/>
</dbReference>
<dbReference type="PANTHER" id="PTHR23112">
    <property type="entry name" value="G PROTEIN-COUPLED RECEPTOR 157-RELATED"/>
    <property type="match status" value="1"/>
</dbReference>
<name>A0A066XWD5_COLSU</name>
<feature type="transmembrane region" description="Helical" evidence="6">
    <location>
        <begin position="53"/>
        <end position="75"/>
    </location>
</feature>
<evidence type="ECO:0000256" key="3">
    <source>
        <dbReference type="ARBA" id="ARBA00022989"/>
    </source>
</evidence>
<dbReference type="SUPFAM" id="SSF81321">
    <property type="entry name" value="Family A G protein-coupled receptor-like"/>
    <property type="match status" value="1"/>
</dbReference>
<dbReference type="Proteomes" id="UP000027238">
    <property type="component" value="Unassembled WGS sequence"/>
</dbReference>
<dbReference type="Pfam" id="PF05462">
    <property type="entry name" value="Dicty_CAR"/>
    <property type="match status" value="1"/>
</dbReference>
<keyword evidence="4 6" id="KW-0472">Membrane</keyword>
<dbReference type="EMBL" id="JMSE01000373">
    <property type="protein sequence ID" value="KDN70245.1"/>
    <property type="molecule type" value="Genomic_DNA"/>
</dbReference>
<comment type="subcellular location">
    <subcellularLocation>
        <location evidence="1">Membrane</location>
        <topology evidence="1">Multi-pass membrane protein</topology>
    </subcellularLocation>
</comment>
<evidence type="ECO:0000256" key="1">
    <source>
        <dbReference type="ARBA" id="ARBA00004141"/>
    </source>
</evidence>
<keyword evidence="3 6" id="KW-1133">Transmembrane helix</keyword>
<protein>
    <submittedName>
        <fullName evidence="8">Putative G-protein coupled receptor</fullName>
    </submittedName>
</protein>
<comment type="caution">
    <text evidence="8">The sequence shown here is derived from an EMBL/GenBank/DDBJ whole genome shotgun (WGS) entry which is preliminary data.</text>
</comment>
<dbReference type="GO" id="GO:0007189">
    <property type="term" value="P:adenylate cyclase-activating G protein-coupled receptor signaling pathway"/>
    <property type="evidence" value="ECO:0007669"/>
    <property type="project" value="TreeGrafter"/>
</dbReference>
<feature type="transmembrane region" description="Helical" evidence="6">
    <location>
        <begin position="332"/>
        <end position="353"/>
    </location>
</feature>
<evidence type="ECO:0000259" key="7">
    <source>
        <dbReference type="PROSITE" id="PS50261"/>
    </source>
</evidence>
<dbReference type="eggNOG" id="ENOG502QWAA">
    <property type="taxonomic scope" value="Eukaryota"/>
</dbReference>
<organism evidence="8 9">
    <name type="scientific">Colletotrichum sublineola</name>
    <name type="common">Sorghum anthracnose fungus</name>
    <dbReference type="NCBI Taxonomy" id="1173701"/>
    <lineage>
        <taxon>Eukaryota</taxon>
        <taxon>Fungi</taxon>
        <taxon>Dikarya</taxon>
        <taxon>Ascomycota</taxon>
        <taxon>Pezizomycotina</taxon>
        <taxon>Sordariomycetes</taxon>
        <taxon>Hypocreomycetidae</taxon>
        <taxon>Glomerellales</taxon>
        <taxon>Glomerellaceae</taxon>
        <taxon>Colletotrichum</taxon>
        <taxon>Colletotrichum graminicola species complex</taxon>
    </lineage>
</organism>
<feature type="transmembrane region" description="Helical" evidence="6">
    <location>
        <begin position="20"/>
        <end position="41"/>
    </location>
</feature>
<gene>
    <name evidence="8" type="ORF">CSUB01_03475</name>
</gene>
<feature type="region of interest" description="Disordered" evidence="5">
    <location>
        <begin position="428"/>
        <end position="461"/>
    </location>
</feature>
<dbReference type="OrthoDB" id="18453at2759"/>
<feature type="transmembrane region" description="Helical" evidence="6">
    <location>
        <begin position="191"/>
        <end position="209"/>
    </location>
</feature>
<dbReference type="AlphaFoldDB" id="A0A066XWD5"/>
<feature type="domain" description="G-protein coupled receptors family 2 profile 2" evidence="7">
    <location>
        <begin position="15"/>
        <end position="186"/>
    </location>
</feature>
<evidence type="ECO:0000256" key="2">
    <source>
        <dbReference type="ARBA" id="ARBA00022692"/>
    </source>
</evidence>
<dbReference type="InterPro" id="IPR017981">
    <property type="entry name" value="GPCR_2-like_7TM"/>
</dbReference>
<feature type="transmembrane region" description="Helical" evidence="6">
    <location>
        <begin position="126"/>
        <end position="146"/>
    </location>
</feature>